<feature type="region of interest" description="Disordered" evidence="1">
    <location>
        <begin position="382"/>
        <end position="407"/>
    </location>
</feature>
<reference evidence="5" key="1">
    <citation type="submission" date="2025-05" db="UniProtKB">
        <authorList>
            <consortium name="Ensembl"/>
        </authorList>
    </citation>
    <scope>IDENTIFICATION</scope>
</reference>
<evidence type="ECO:0000313" key="5">
    <source>
        <dbReference type="Ensembl" id="ENSEBUP00000014570.1"/>
    </source>
</evidence>
<keyword evidence="2" id="KW-0812">Transmembrane</keyword>
<evidence type="ECO:0000256" key="2">
    <source>
        <dbReference type="SAM" id="Phobius"/>
    </source>
</evidence>
<dbReference type="InterPro" id="IPR036116">
    <property type="entry name" value="FN3_sf"/>
</dbReference>
<sequence length="529" mass="58985">MLWMLSLLLQLPGVFSTGNCNCNNEGQSNDRVWFEKFDFNFKLCWKPGSSESGYEVQLKSIDSYCKDCLMNLRECGHPGMTCCNISEHVMVTDDYYGIIHAKNSSNASLISPYLDPSKVPLSVPKFEVTPSEHSLIMTIHPLPPHLYSKTNNRSYVQAVKYSATINDRNDNGSEVVRHFDTEEYVICKLLPGKEYCVRLWRTVKMRSIDVVTPFRSPRSEPQCYIPLRQASSFELIKWTVLVILLALLILVLMLLVRMAYGYVYDPTFKIPRVLFDMLPDLPDAKIAVIDKLVSLEYGDASRWTNGILRAKLGNPPSSGIYGDKEGVSVVESQTLVLSSLGYHAHCDPSSTMDNNEDQDFLARDDSGYGSYSVQTLTDKVWEPDVGLNSDQTSEPDLHQPPHPNFDSIRDSSSVLSNLLSEPCLGSLIIPSVDLLVSNADPVVVSKLEPTPEILSGPGVDFHTDSSAYPQHILHRLDDPATSPALNRILLSTVILQGLDAERSSSNEVCTWDDKRDACQPGIDAGWLLL</sequence>
<dbReference type="Ensembl" id="ENSEBUT00000015127.1">
    <property type="protein sequence ID" value="ENSEBUP00000014551.1"/>
    <property type="gene ID" value="ENSEBUG00000009174.1"/>
</dbReference>
<keyword evidence="3" id="KW-0732">Signal</keyword>
<dbReference type="PANTHER" id="PTHR20859:SF84">
    <property type="entry name" value="INTERFERON ALPHA_BETA RECEPTOR 2"/>
    <property type="match status" value="1"/>
</dbReference>
<dbReference type="Proteomes" id="UP000694388">
    <property type="component" value="Unplaced"/>
</dbReference>
<name>A0A8C4QF71_EPTBU</name>
<dbReference type="GO" id="GO:0004896">
    <property type="term" value="F:cytokine receptor activity"/>
    <property type="evidence" value="ECO:0007669"/>
    <property type="project" value="TreeGrafter"/>
</dbReference>
<dbReference type="InterPro" id="IPR013783">
    <property type="entry name" value="Ig-like_fold"/>
</dbReference>
<proteinExistence type="predicted"/>
<protein>
    <recommendedName>
        <fullName evidence="4">Interferon/interleukin receptor domain-containing protein</fullName>
    </recommendedName>
</protein>
<dbReference type="SUPFAM" id="SSF49265">
    <property type="entry name" value="Fibronectin type III"/>
    <property type="match status" value="1"/>
</dbReference>
<dbReference type="GO" id="GO:0005886">
    <property type="term" value="C:plasma membrane"/>
    <property type="evidence" value="ECO:0007669"/>
    <property type="project" value="TreeGrafter"/>
</dbReference>
<keyword evidence="2" id="KW-0472">Membrane</keyword>
<feature type="transmembrane region" description="Helical" evidence="2">
    <location>
        <begin position="235"/>
        <end position="256"/>
    </location>
</feature>
<evidence type="ECO:0000259" key="4">
    <source>
        <dbReference type="Pfam" id="PF09294"/>
    </source>
</evidence>
<dbReference type="InterPro" id="IPR015373">
    <property type="entry name" value="Interferon/interleukin_rcp_dom"/>
</dbReference>
<feature type="domain" description="Interferon/interleukin receptor" evidence="4">
    <location>
        <begin position="121"/>
        <end position="224"/>
    </location>
</feature>
<dbReference type="PANTHER" id="PTHR20859">
    <property type="entry name" value="INTERFERON/INTERLEUKIN RECEPTOR"/>
    <property type="match status" value="1"/>
</dbReference>
<accession>A0A8C4QF71</accession>
<evidence type="ECO:0000256" key="3">
    <source>
        <dbReference type="SAM" id="SignalP"/>
    </source>
</evidence>
<evidence type="ECO:0000256" key="1">
    <source>
        <dbReference type="SAM" id="MobiDB-lite"/>
    </source>
</evidence>
<keyword evidence="6" id="KW-1185">Reference proteome</keyword>
<dbReference type="Pfam" id="PF09294">
    <property type="entry name" value="Interfer-bind"/>
    <property type="match status" value="1"/>
</dbReference>
<dbReference type="Ensembl" id="ENSEBUT00000015147.1">
    <property type="protein sequence ID" value="ENSEBUP00000014570.1"/>
    <property type="gene ID" value="ENSEBUG00000009174.1"/>
</dbReference>
<organism evidence="5 6">
    <name type="scientific">Eptatretus burgeri</name>
    <name type="common">Inshore hagfish</name>
    <dbReference type="NCBI Taxonomy" id="7764"/>
    <lineage>
        <taxon>Eukaryota</taxon>
        <taxon>Metazoa</taxon>
        <taxon>Chordata</taxon>
        <taxon>Craniata</taxon>
        <taxon>Vertebrata</taxon>
        <taxon>Cyclostomata</taxon>
        <taxon>Myxini</taxon>
        <taxon>Myxiniformes</taxon>
        <taxon>Myxinidae</taxon>
        <taxon>Eptatretinae</taxon>
        <taxon>Eptatretus</taxon>
    </lineage>
</organism>
<evidence type="ECO:0000313" key="6">
    <source>
        <dbReference type="Proteomes" id="UP000694388"/>
    </source>
</evidence>
<feature type="signal peptide" evidence="3">
    <location>
        <begin position="1"/>
        <end position="16"/>
    </location>
</feature>
<keyword evidence="2" id="KW-1133">Transmembrane helix</keyword>
<feature type="chain" id="PRO_5044680510" description="Interferon/interleukin receptor domain-containing protein" evidence="3">
    <location>
        <begin position="17"/>
        <end position="529"/>
    </location>
</feature>
<dbReference type="AlphaFoldDB" id="A0A8C4QF71"/>
<dbReference type="Gene3D" id="2.60.40.10">
    <property type="entry name" value="Immunoglobulins"/>
    <property type="match status" value="1"/>
</dbReference>
<dbReference type="InterPro" id="IPR050650">
    <property type="entry name" value="Type-II_Cytokine-TF_Rcpt"/>
</dbReference>